<protein>
    <submittedName>
        <fullName evidence="7">ABC transporter ATP-binding protein</fullName>
    </submittedName>
</protein>
<feature type="transmembrane region" description="Helical" evidence="5">
    <location>
        <begin position="66"/>
        <end position="85"/>
    </location>
</feature>
<evidence type="ECO:0000313" key="7">
    <source>
        <dbReference type="EMBL" id="AXX98301.1"/>
    </source>
</evidence>
<comment type="subcellular location">
    <subcellularLocation>
        <location evidence="1">Cell membrane</location>
        <topology evidence="1">Multi-pass membrane protein</topology>
    </subcellularLocation>
</comment>
<feature type="transmembrane region" description="Helical" evidence="5">
    <location>
        <begin position="301"/>
        <end position="319"/>
    </location>
</feature>
<dbReference type="KEGG" id="pamo:BAR1_10395"/>
<reference evidence="7 8" key="1">
    <citation type="submission" date="2018-09" db="EMBL/GenBank/DDBJ databases">
        <title>Profundibacter amoris BAR1 gen. nov., sp. nov., a new member of the Roseobacter clade isolated at Lokis Castle Vent Field on the Arctic Mid-Oceanic Ridge.</title>
        <authorList>
            <person name="Le Moine Bauer S."/>
            <person name="Sjoeberg A.G."/>
            <person name="L'Haridon S."/>
            <person name="Stokke R."/>
            <person name="Roalkvam I."/>
            <person name="Steen I.H."/>
            <person name="Dahle H."/>
        </authorList>
    </citation>
    <scope>NUCLEOTIDE SEQUENCE [LARGE SCALE GENOMIC DNA]</scope>
    <source>
        <strain evidence="7 8">BAR1</strain>
    </source>
</reference>
<feature type="transmembrane region" description="Helical" evidence="5">
    <location>
        <begin position="185"/>
        <end position="210"/>
    </location>
</feature>
<dbReference type="GO" id="GO:0005524">
    <property type="term" value="F:ATP binding"/>
    <property type="evidence" value="ECO:0007669"/>
    <property type="project" value="UniProtKB-KW"/>
</dbReference>
<keyword evidence="7" id="KW-0547">Nucleotide-binding</keyword>
<keyword evidence="2 5" id="KW-0812">Transmembrane</keyword>
<name>A0A347UHH3_9RHOB</name>
<dbReference type="CDD" id="cd07346">
    <property type="entry name" value="ABC_6TM_exporters"/>
    <property type="match status" value="1"/>
</dbReference>
<evidence type="ECO:0000313" key="8">
    <source>
        <dbReference type="Proteomes" id="UP000261704"/>
    </source>
</evidence>
<dbReference type="PROSITE" id="PS50929">
    <property type="entry name" value="ABC_TM1F"/>
    <property type="match status" value="1"/>
</dbReference>
<dbReference type="AlphaFoldDB" id="A0A347UHH3"/>
<organism evidence="7 8">
    <name type="scientific">Profundibacter amoris</name>
    <dbReference type="NCBI Taxonomy" id="2171755"/>
    <lineage>
        <taxon>Bacteria</taxon>
        <taxon>Pseudomonadati</taxon>
        <taxon>Pseudomonadota</taxon>
        <taxon>Alphaproteobacteria</taxon>
        <taxon>Rhodobacterales</taxon>
        <taxon>Paracoccaceae</taxon>
        <taxon>Profundibacter</taxon>
    </lineage>
</organism>
<gene>
    <name evidence="7" type="ORF">BAR1_10395</name>
</gene>
<proteinExistence type="predicted"/>
<evidence type="ECO:0000256" key="1">
    <source>
        <dbReference type="ARBA" id="ARBA00004651"/>
    </source>
</evidence>
<dbReference type="EMBL" id="CP032125">
    <property type="protein sequence ID" value="AXX98301.1"/>
    <property type="molecule type" value="Genomic_DNA"/>
</dbReference>
<keyword evidence="7" id="KW-0067">ATP-binding</keyword>
<dbReference type="GO" id="GO:0005886">
    <property type="term" value="C:plasma membrane"/>
    <property type="evidence" value="ECO:0007669"/>
    <property type="project" value="UniProtKB-SubCell"/>
</dbReference>
<dbReference type="InterPro" id="IPR036640">
    <property type="entry name" value="ABC1_TM_sf"/>
</dbReference>
<keyword evidence="4 5" id="KW-0472">Membrane</keyword>
<dbReference type="GO" id="GO:0140359">
    <property type="term" value="F:ABC-type transporter activity"/>
    <property type="evidence" value="ECO:0007669"/>
    <property type="project" value="InterPro"/>
</dbReference>
<evidence type="ECO:0000256" key="2">
    <source>
        <dbReference type="ARBA" id="ARBA00022692"/>
    </source>
</evidence>
<evidence type="ECO:0000256" key="4">
    <source>
        <dbReference type="ARBA" id="ARBA00023136"/>
    </source>
</evidence>
<keyword evidence="3 5" id="KW-1133">Transmembrane helix</keyword>
<dbReference type="Gene3D" id="1.20.1560.10">
    <property type="entry name" value="ABC transporter type 1, transmembrane domain"/>
    <property type="match status" value="1"/>
</dbReference>
<dbReference type="Proteomes" id="UP000261704">
    <property type="component" value="Chromosome"/>
</dbReference>
<keyword evidence="8" id="KW-1185">Reference proteome</keyword>
<feature type="domain" description="ABC transmembrane type-1" evidence="6">
    <location>
        <begin position="70"/>
        <end position="354"/>
    </location>
</feature>
<feature type="transmembrane region" description="Helical" evidence="5">
    <location>
        <begin position="105"/>
        <end position="127"/>
    </location>
</feature>
<sequence length="382" mass="42755">MSSNLIARSNWKQNGVIFGWRRLLFHPSLITPSLKVFDCRHPAPMPPNSMEKMPNSVYRYIFQKSLWQQVIVISLTLVLLPLAPIPLELQRRILDDAILQKDTDLLFKLAGFYLLAMFVAAGFKFAMRTQRELISARVVRSLRQSVFFCMYTFVPKLHPVTKPADVEHVDEGAVVSMLSSEVEKLGGFAGSAISGPLLAIGTLVSVLGYMFWVEPVVASIALALYSPQFFIVPFFQARMNRLSQKKSLKMRELGSFIMENPEEDLRNADPPPLFNTLVEDILGLRTRFIVNKNIMKTINNLLISLGPFGVITFGGYMAIQGTVDVGVILAFISGLERLGGPIRDIVGSYSQITDARMRYTTLLDAFSDEHIDNAGMMGLKMP</sequence>
<evidence type="ECO:0000256" key="5">
    <source>
        <dbReference type="SAM" id="Phobius"/>
    </source>
</evidence>
<evidence type="ECO:0000256" key="3">
    <source>
        <dbReference type="ARBA" id="ARBA00022989"/>
    </source>
</evidence>
<accession>A0A347UHH3</accession>
<evidence type="ECO:0000259" key="6">
    <source>
        <dbReference type="PROSITE" id="PS50929"/>
    </source>
</evidence>
<dbReference type="Pfam" id="PF00664">
    <property type="entry name" value="ABC_membrane"/>
    <property type="match status" value="1"/>
</dbReference>
<dbReference type="InterPro" id="IPR011527">
    <property type="entry name" value="ABC1_TM_dom"/>
</dbReference>
<dbReference type="OrthoDB" id="9760920at2"/>
<feature type="transmembrane region" description="Helical" evidence="5">
    <location>
        <begin position="216"/>
        <end position="235"/>
    </location>
</feature>
<dbReference type="SUPFAM" id="SSF90123">
    <property type="entry name" value="ABC transporter transmembrane region"/>
    <property type="match status" value="1"/>
</dbReference>